<gene>
    <name evidence="2" type="ORF">SNEC2469_LOCUS27935</name>
</gene>
<feature type="compositionally biased region" description="Low complexity" evidence="1">
    <location>
        <begin position="70"/>
        <end position="81"/>
    </location>
</feature>
<accession>A0A813AJN5</accession>
<evidence type="ECO:0000256" key="1">
    <source>
        <dbReference type="SAM" id="MobiDB-lite"/>
    </source>
</evidence>
<keyword evidence="3" id="KW-1185">Reference proteome</keyword>
<evidence type="ECO:0000313" key="2">
    <source>
        <dbReference type="EMBL" id="CAE7868571.1"/>
    </source>
</evidence>
<feature type="compositionally biased region" description="Basic and acidic residues" evidence="1">
    <location>
        <begin position="24"/>
        <end position="51"/>
    </location>
</feature>
<dbReference type="AlphaFoldDB" id="A0A813AJN5"/>
<protein>
    <submittedName>
        <fullName evidence="2">Uncharacterized protein</fullName>
    </submittedName>
</protein>
<proteinExistence type="predicted"/>
<sequence length="282" mass="31406">MADNDGSDMEDIFAEMGLEADLFGHLHAEDASPEKDKDKDKSKPSKSKPSEAADGANGVGQIFDNSELPAASVRSGRSSAGSKRKRDEDALSTSDGEDDEPVGSTVQERVNRLLEAEDENGDMVTIAWNMYKIIMIETLRVRVPHSDACRLCCETHLRSYASFSWSDLVAKVKALPSAMTEFMFARSLVEDPGKFKPFRDEEVRVITRTGCRLESSCFFITLEQLKTEWHIDAESEPAFAARVIVVKDEYGFPCKGIPVADPMSKLRRLHNYCITETVHEDS</sequence>
<reference evidence="2" key="1">
    <citation type="submission" date="2021-02" db="EMBL/GenBank/DDBJ databases">
        <authorList>
            <person name="Dougan E. K."/>
            <person name="Rhodes N."/>
            <person name="Thang M."/>
            <person name="Chan C."/>
        </authorList>
    </citation>
    <scope>NUCLEOTIDE SEQUENCE</scope>
</reference>
<dbReference type="Proteomes" id="UP000601435">
    <property type="component" value="Unassembled WGS sequence"/>
</dbReference>
<organism evidence="2 3">
    <name type="scientific">Symbiodinium necroappetens</name>
    <dbReference type="NCBI Taxonomy" id="1628268"/>
    <lineage>
        <taxon>Eukaryota</taxon>
        <taxon>Sar</taxon>
        <taxon>Alveolata</taxon>
        <taxon>Dinophyceae</taxon>
        <taxon>Suessiales</taxon>
        <taxon>Symbiodiniaceae</taxon>
        <taxon>Symbiodinium</taxon>
    </lineage>
</organism>
<comment type="caution">
    <text evidence="2">The sequence shown here is derived from an EMBL/GenBank/DDBJ whole genome shotgun (WGS) entry which is preliminary data.</text>
</comment>
<dbReference type="EMBL" id="CAJNJA010059714">
    <property type="protein sequence ID" value="CAE7868571.1"/>
    <property type="molecule type" value="Genomic_DNA"/>
</dbReference>
<feature type="region of interest" description="Disordered" evidence="1">
    <location>
        <begin position="24"/>
        <end position="105"/>
    </location>
</feature>
<dbReference type="OrthoDB" id="10292886at2759"/>
<evidence type="ECO:0000313" key="3">
    <source>
        <dbReference type="Proteomes" id="UP000601435"/>
    </source>
</evidence>
<name>A0A813AJN5_9DINO</name>